<gene>
    <name evidence="6" type="primary">RBM34</name>
</gene>
<dbReference type="OMA" id="KKLAAIX"/>
<name>A0A8C3DAH6_CORMO</name>
<evidence type="ECO:0000256" key="5">
    <source>
        <dbReference type="SAM" id="MobiDB-lite"/>
    </source>
</evidence>
<comment type="similarity">
    <text evidence="2">Belongs to the RRM RBM34 family.</text>
</comment>
<evidence type="ECO:0000313" key="6">
    <source>
        <dbReference type="Ensembl" id="ENSCMUP00000001285.1"/>
    </source>
</evidence>
<dbReference type="FunFam" id="3.30.70.330:FF:000511">
    <property type="entry name" value="RNA binding motif protein 34"/>
    <property type="match status" value="1"/>
</dbReference>
<feature type="compositionally biased region" description="Basic and acidic residues" evidence="5">
    <location>
        <begin position="209"/>
        <end position="223"/>
    </location>
</feature>
<proteinExistence type="inferred from homology"/>
<feature type="compositionally biased region" description="Basic and acidic residues" evidence="5">
    <location>
        <begin position="471"/>
        <end position="486"/>
    </location>
</feature>
<dbReference type="Gene3D" id="3.30.70.330">
    <property type="match status" value="2"/>
</dbReference>
<dbReference type="AlphaFoldDB" id="A0A8C3DAH6"/>
<dbReference type="GO" id="GO:0003723">
    <property type="term" value="F:RNA binding"/>
    <property type="evidence" value="ECO:0007669"/>
    <property type="project" value="UniProtKB-UniRule"/>
</dbReference>
<feature type="compositionally biased region" description="Basic and acidic residues" evidence="5">
    <location>
        <begin position="521"/>
        <end position="533"/>
    </location>
</feature>
<dbReference type="PANTHER" id="PTHR23236:SF25">
    <property type="entry name" value="RNA-BINDING PROTEIN 34"/>
    <property type="match status" value="1"/>
</dbReference>
<reference evidence="7" key="1">
    <citation type="submission" date="2019-10" db="EMBL/GenBank/DDBJ databases">
        <title>Corvus moneduloides (New Caledonian crow) genome, bCorMon1, primary haplotype.</title>
        <authorList>
            <person name="Rutz C."/>
            <person name="Fungtammasan C."/>
            <person name="Mountcastle J."/>
            <person name="Formenti G."/>
            <person name="Chow W."/>
            <person name="Howe K."/>
            <person name="Steele M.P."/>
            <person name="Fernandes J."/>
            <person name="Gilbert M.T.P."/>
            <person name="Fedrigo O."/>
            <person name="Jarvis E.D."/>
            <person name="Gemmell N."/>
        </authorList>
    </citation>
    <scope>NUCLEOTIDE SEQUENCE [LARGE SCALE GENOMIC DNA]</scope>
</reference>
<dbReference type="PANTHER" id="PTHR23236">
    <property type="entry name" value="EUKARYOTIC TRANSLATION INITIATION FACTOR 4B/4H"/>
    <property type="match status" value="1"/>
</dbReference>
<sequence length="533" mass="58624">MVTPSPPWKSIPISNHPFCEEIPPHTQPEPPVAQIKSVRPVRMSDVSRVPLRARAARSRGGRERLPAVAGRGAGLRGAVRRERGGPGSSARPRASEVTRAEPVPAALRATMRARRGGAGARHPPAKEEKEQEEQYVVGQVSGSLGAAAAPAAPLARLFRAAAPPVLVAVPGKGNKKRKRAEEGEKVSEDQSSSVVQEPPVKAKKTRKKERSEAEKKLSERENALEQADEEEDQKLFPNKVKQKKKASQTVTKSVVNSATGATAKQRKRKRVADETADRRTVFVGNLPVTCTLQVLKSLFKKYGQIQSIRFRSLIPAEDTVSKKVAAIKHKVHPNAKFVNAYVVFKEECDAQKALKENGTEIASGFHIRVDTASKTSSHDNKRSVFLGNLSYDIRDDAVREHFHVCGDVVGVRVVRDRRTGLGKGFGYVLFENTDAVHLALKLNNSVLMGRKIRVQRVVDKRKAQKSPDQSHAPKDRADKKKKEKSCSNDSFVGEKATPLKKSTKPKRLKTIPRSKAGKNKQSFDKNQSDKNAN</sequence>
<dbReference type="Pfam" id="PF00076">
    <property type="entry name" value="RRM_1"/>
    <property type="match status" value="2"/>
</dbReference>
<dbReference type="InterPro" id="IPR012677">
    <property type="entry name" value="Nucleotide-bd_a/b_plait_sf"/>
</dbReference>
<feature type="region of interest" description="Disordered" evidence="5">
    <location>
        <begin position="458"/>
        <end position="533"/>
    </location>
</feature>
<comment type="subcellular location">
    <subcellularLocation>
        <location evidence="1">Nucleus</location>
        <location evidence="1">Nucleolus</location>
    </subcellularLocation>
</comment>
<feature type="region of interest" description="Disordered" evidence="5">
    <location>
        <begin position="163"/>
        <end position="275"/>
    </location>
</feature>
<reference evidence="6" key="3">
    <citation type="submission" date="2025-09" db="UniProtKB">
        <authorList>
            <consortium name="Ensembl"/>
        </authorList>
    </citation>
    <scope>IDENTIFICATION</scope>
</reference>
<keyword evidence="7" id="KW-1185">Reference proteome</keyword>
<feature type="compositionally biased region" description="Polar residues" evidence="5">
    <location>
        <begin position="247"/>
        <end position="262"/>
    </location>
</feature>
<dbReference type="InterPro" id="IPR035979">
    <property type="entry name" value="RBD_domain_sf"/>
</dbReference>
<feature type="region of interest" description="Disordered" evidence="5">
    <location>
        <begin position="1"/>
        <end position="134"/>
    </location>
</feature>
<dbReference type="CDD" id="cd12394">
    <property type="entry name" value="RRM1_RBM34"/>
    <property type="match status" value="1"/>
</dbReference>
<dbReference type="PROSITE" id="PS50102">
    <property type="entry name" value="RRM"/>
    <property type="match status" value="2"/>
</dbReference>
<dbReference type="SUPFAM" id="SSF54928">
    <property type="entry name" value="RNA-binding domain, RBD"/>
    <property type="match status" value="2"/>
</dbReference>
<dbReference type="Ensembl" id="ENSCMUT00000001379.2">
    <property type="protein sequence ID" value="ENSCMUP00000001285.1"/>
    <property type="gene ID" value="ENSCMUG00000000911.2"/>
</dbReference>
<dbReference type="InterPro" id="IPR000504">
    <property type="entry name" value="RRM_dom"/>
</dbReference>
<dbReference type="Proteomes" id="UP000694553">
    <property type="component" value="Unassembled WGS sequence"/>
</dbReference>
<reference evidence="6" key="2">
    <citation type="submission" date="2025-08" db="UniProtKB">
        <authorList>
            <consortium name="Ensembl"/>
        </authorList>
    </citation>
    <scope>IDENTIFICATION</scope>
</reference>
<keyword evidence="3" id="KW-0694">RNA-binding</keyword>
<feature type="compositionally biased region" description="Basic and acidic residues" evidence="5">
    <location>
        <begin position="179"/>
        <end position="188"/>
    </location>
</feature>
<evidence type="ECO:0000256" key="4">
    <source>
        <dbReference type="ARBA" id="ARBA00023242"/>
    </source>
</evidence>
<accession>A0A8C3DAH6</accession>
<evidence type="ECO:0000256" key="3">
    <source>
        <dbReference type="ARBA" id="ARBA00022884"/>
    </source>
</evidence>
<evidence type="ECO:0000313" key="7">
    <source>
        <dbReference type="Proteomes" id="UP000694553"/>
    </source>
</evidence>
<protein>
    <submittedName>
        <fullName evidence="6">RNA binding motif protein 34</fullName>
    </submittedName>
</protein>
<dbReference type="SMART" id="SM00360">
    <property type="entry name" value="RRM"/>
    <property type="match status" value="2"/>
</dbReference>
<keyword evidence="4" id="KW-0539">Nucleus</keyword>
<evidence type="ECO:0000256" key="1">
    <source>
        <dbReference type="ARBA" id="ARBA00004604"/>
    </source>
</evidence>
<organism evidence="6 7">
    <name type="scientific">Corvus moneduloides</name>
    <name type="common">New Caledonian crow</name>
    <dbReference type="NCBI Taxonomy" id="1196302"/>
    <lineage>
        <taxon>Eukaryota</taxon>
        <taxon>Metazoa</taxon>
        <taxon>Chordata</taxon>
        <taxon>Craniata</taxon>
        <taxon>Vertebrata</taxon>
        <taxon>Euteleostomi</taxon>
        <taxon>Archelosauria</taxon>
        <taxon>Archosauria</taxon>
        <taxon>Dinosauria</taxon>
        <taxon>Saurischia</taxon>
        <taxon>Theropoda</taxon>
        <taxon>Coelurosauria</taxon>
        <taxon>Aves</taxon>
        <taxon>Neognathae</taxon>
        <taxon>Neoaves</taxon>
        <taxon>Telluraves</taxon>
        <taxon>Australaves</taxon>
        <taxon>Passeriformes</taxon>
        <taxon>Corvoidea</taxon>
        <taxon>Corvidae</taxon>
        <taxon>Corvus</taxon>
    </lineage>
</organism>
<feature type="compositionally biased region" description="Basic residues" evidence="5">
    <location>
        <begin position="501"/>
        <end position="518"/>
    </location>
</feature>
<evidence type="ECO:0000256" key="2">
    <source>
        <dbReference type="ARBA" id="ARBA00007077"/>
    </source>
</evidence>